<comment type="caution">
    <text evidence="1">The sequence shown here is derived from an EMBL/GenBank/DDBJ whole genome shotgun (WGS) entry which is preliminary data.</text>
</comment>
<proteinExistence type="predicted"/>
<protein>
    <submittedName>
        <fullName evidence="1">Uncharacterized protein</fullName>
    </submittedName>
</protein>
<evidence type="ECO:0000313" key="1">
    <source>
        <dbReference type="EMBL" id="KAK7021466.1"/>
    </source>
</evidence>
<keyword evidence="2" id="KW-1185">Reference proteome</keyword>
<sequence length="95" mass="10702">MSTWTSQSQVQQIAKALDDTKVTTSDFVITLLERDSLQQHPCTVDLVENAGRIMDAFFRNLVPESSAYTWARKSIQTRKAKAIKILTANEAKTSR</sequence>
<dbReference type="Proteomes" id="UP001362999">
    <property type="component" value="Unassembled WGS sequence"/>
</dbReference>
<dbReference type="AlphaFoldDB" id="A0AAW0B8R3"/>
<name>A0AAW0B8R3_9AGAR</name>
<evidence type="ECO:0000313" key="2">
    <source>
        <dbReference type="Proteomes" id="UP001362999"/>
    </source>
</evidence>
<dbReference type="EMBL" id="JAWWNJ010000038">
    <property type="protein sequence ID" value="KAK7021466.1"/>
    <property type="molecule type" value="Genomic_DNA"/>
</dbReference>
<accession>A0AAW0B8R3</accession>
<organism evidence="1 2">
    <name type="scientific">Favolaschia claudopus</name>
    <dbReference type="NCBI Taxonomy" id="2862362"/>
    <lineage>
        <taxon>Eukaryota</taxon>
        <taxon>Fungi</taxon>
        <taxon>Dikarya</taxon>
        <taxon>Basidiomycota</taxon>
        <taxon>Agaricomycotina</taxon>
        <taxon>Agaricomycetes</taxon>
        <taxon>Agaricomycetidae</taxon>
        <taxon>Agaricales</taxon>
        <taxon>Marasmiineae</taxon>
        <taxon>Mycenaceae</taxon>
        <taxon>Favolaschia</taxon>
    </lineage>
</organism>
<gene>
    <name evidence="1" type="ORF">R3P38DRAFT_3196154</name>
</gene>
<reference evidence="1 2" key="1">
    <citation type="journal article" date="2024" name="J Genomics">
        <title>Draft genome sequencing and assembly of Favolaschia claudopus CIRM-BRFM 2984 isolated from oak limbs.</title>
        <authorList>
            <person name="Navarro D."/>
            <person name="Drula E."/>
            <person name="Chaduli D."/>
            <person name="Cazenave R."/>
            <person name="Ahrendt S."/>
            <person name="Wang J."/>
            <person name="Lipzen A."/>
            <person name="Daum C."/>
            <person name="Barry K."/>
            <person name="Grigoriev I.V."/>
            <person name="Favel A."/>
            <person name="Rosso M.N."/>
            <person name="Martin F."/>
        </authorList>
    </citation>
    <scope>NUCLEOTIDE SEQUENCE [LARGE SCALE GENOMIC DNA]</scope>
    <source>
        <strain evidence="1 2">CIRM-BRFM 2984</strain>
    </source>
</reference>